<dbReference type="GO" id="GO:0071013">
    <property type="term" value="C:catalytic step 2 spliceosome"/>
    <property type="evidence" value="ECO:0007669"/>
    <property type="project" value="TreeGrafter"/>
</dbReference>
<organism evidence="5">
    <name type="scientific">Cyprideis torosa</name>
    <dbReference type="NCBI Taxonomy" id="163714"/>
    <lineage>
        <taxon>Eukaryota</taxon>
        <taxon>Metazoa</taxon>
        <taxon>Ecdysozoa</taxon>
        <taxon>Arthropoda</taxon>
        <taxon>Crustacea</taxon>
        <taxon>Oligostraca</taxon>
        <taxon>Ostracoda</taxon>
        <taxon>Podocopa</taxon>
        <taxon>Podocopida</taxon>
        <taxon>Cytherocopina</taxon>
        <taxon>Cytheroidea</taxon>
        <taxon>Cytherideidae</taxon>
        <taxon>Cyprideis</taxon>
    </lineage>
</organism>
<evidence type="ECO:0000256" key="2">
    <source>
        <dbReference type="ARBA" id="ARBA00010878"/>
    </source>
</evidence>
<comment type="similarity">
    <text evidence="2">Belongs to the FRG1 family.</text>
</comment>
<sequence length="769" mass="84399">MSTAEYTLNKGGKLRLKGEKKKKHHKAKKRKLDSSETQDPEVDEYAGWKRATEPRFLKGQVTVEVFPRTYLRALDDGTFTPGLPHPQGEGPSPEEILMALPVDDRRVAFKSGYNKHLGVDKNGILIGRADAIGTREIWEPVFEDGKCALLSFENRFLGIGEDDETVEVKASKAGPKEMIQFRYLPRSSEDEAAEEKPEEEGKLKDVEIAFVRKFQKFQDKKLRVNKGDRGELKRARNEGDLHEALLNRREKMKADRYWRVQDQASSVVDSYGACGLMSEDSDEVVTSPSVSFMGISPSLPGARPVPPMLPRGIPFRGSTSALVESDSFNEGGPGNRCVGAIGVPHSQQIPPKRVRRRKIKRSGPFGGSYPSPDSPAPSVELLRPSAFQSKTPLIERKRKSGEDTVSQLSNGLAPSAPYTPSTSSAVWCGKRKRNHRHSNGSQRERVLPFHKLRLSNDDSAPSPPMAGCGVGDVQLEFSSTSSVSSSESEAGVATNDEGREADDEQSDWVQESGSGPTFGIPPLPSSPSLKPPMFDPSLPGAMAQCTSDMSPPTIPGTQQAIHISKSQLRLHGSDHSREILSGRRTHPSRRPSEGVVQCLDDMSEANAARCVLNEEILRFLHDVEQVDMQLPDTFEICASEIRRLSQTYALKVQVENQDVVDSHGLIKHGQRVVVISKTDMTRTTSNKGMPNISTVSSYASKSKRRKYGHTGSVNFLHSSSSSYQPGPTSGSMSHYSGSPLQRPVGTGLPSYLLRPMDIEGDVDDSMQGL</sequence>
<dbReference type="PANTHER" id="PTHR12928">
    <property type="entry name" value="FRG1 PROTEIN"/>
    <property type="match status" value="1"/>
</dbReference>
<feature type="compositionally biased region" description="Basic residues" evidence="4">
    <location>
        <begin position="12"/>
        <end position="31"/>
    </location>
</feature>
<dbReference type="Gene3D" id="2.80.10.50">
    <property type="match status" value="1"/>
</dbReference>
<dbReference type="GO" id="GO:0055120">
    <property type="term" value="C:striated muscle dense body"/>
    <property type="evidence" value="ECO:0007669"/>
    <property type="project" value="TreeGrafter"/>
</dbReference>
<dbReference type="CDD" id="cd23338">
    <property type="entry name" value="beta-trefoil_FSCN_FRG1"/>
    <property type="match status" value="1"/>
</dbReference>
<dbReference type="InterPro" id="IPR008999">
    <property type="entry name" value="Actin-crosslinking"/>
</dbReference>
<evidence type="ECO:0000313" key="5">
    <source>
        <dbReference type="EMBL" id="CAD7225036.1"/>
    </source>
</evidence>
<feature type="compositionally biased region" description="Low complexity" evidence="4">
    <location>
        <begin position="413"/>
        <end position="425"/>
    </location>
</feature>
<protein>
    <submittedName>
        <fullName evidence="5">Uncharacterized protein</fullName>
    </submittedName>
</protein>
<feature type="region of interest" description="Disordered" evidence="4">
    <location>
        <begin position="477"/>
        <end position="539"/>
    </location>
</feature>
<feature type="compositionally biased region" description="Basic residues" evidence="4">
    <location>
        <begin position="352"/>
        <end position="361"/>
    </location>
</feature>
<feature type="compositionally biased region" description="Low complexity" evidence="4">
    <location>
        <begin position="718"/>
        <end position="731"/>
    </location>
</feature>
<evidence type="ECO:0000256" key="4">
    <source>
        <dbReference type="SAM" id="MobiDB-lite"/>
    </source>
</evidence>
<dbReference type="EMBL" id="OB660487">
    <property type="protein sequence ID" value="CAD7225036.1"/>
    <property type="molecule type" value="Genomic_DNA"/>
</dbReference>
<feature type="compositionally biased region" description="Low complexity" evidence="4">
    <location>
        <begin position="478"/>
        <end position="494"/>
    </location>
</feature>
<feature type="region of interest" description="Disordered" evidence="4">
    <location>
        <begin position="1"/>
        <end position="46"/>
    </location>
</feature>
<reference evidence="5" key="1">
    <citation type="submission" date="2020-11" db="EMBL/GenBank/DDBJ databases">
        <authorList>
            <person name="Tran Van P."/>
        </authorList>
    </citation>
    <scope>NUCLEOTIDE SEQUENCE</scope>
</reference>
<dbReference type="OrthoDB" id="10264956at2759"/>
<dbReference type="GO" id="GO:0051015">
    <property type="term" value="F:actin filament binding"/>
    <property type="evidence" value="ECO:0007669"/>
    <property type="project" value="TreeGrafter"/>
</dbReference>
<comment type="subcellular location">
    <subcellularLocation>
        <location evidence="1">Nucleus</location>
        <location evidence="1">Nucleolus</location>
    </subcellularLocation>
</comment>
<feature type="compositionally biased region" description="Polar residues" evidence="4">
    <location>
        <begin position="403"/>
        <end position="412"/>
    </location>
</feature>
<accession>A0A7R8W9Z0</accession>
<dbReference type="Pfam" id="PF06229">
    <property type="entry name" value="FRG1"/>
    <property type="match status" value="1"/>
</dbReference>
<dbReference type="PANTHER" id="PTHR12928:SF0">
    <property type="entry name" value="FSHD REGION GENE 1"/>
    <property type="match status" value="1"/>
</dbReference>
<evidence type="ECO:0000256" key="1">
    <source>
        <dbReference type="ARBA" id="ARBA00004604"/>
    </source>
</evidence>
<keyword evidence="3" id="KW-0539">Nucleus</keyword>
<feature type="compositionally biased region" description="Basic residues" evidence="4">
    <location>
        <begin position="429"/>
        <end position="438"/>
    </location>
</feature>
<evidence type="ECO:0000256" key="3">
    <source>
        <dbReference type="ARBA" id="ARBA00023242"/>
    </source>
</evidence>
<dbReference type="SUPFAM" id="SSF50405">
    <property type="entry name" value="Actin-crosslinking proteins"/>
    <property type="match status" value="1"/>
</dbReference>
<proteinExistence type="inferred from homology"/>
<gene>
    <name evidence="5" type="ORF">CTOB1V02_LOCUS2985</name>
</gene>
<feature type="region of interest" description="Disordered" evidence="4">
    <location>
        <begin position="341"/>
        <end position="449"/>
    </location>
</feature>
<dbReference type="InterPro" id="IPR010414">
    <property type="entry name" value="FRG1"/>
</dbReference>
<dbReference type="AlphaFoldDB" id="A0A7R8W9Z0"/>
<feature type="compositionally biased region" description="Pro residues" evidence="4">
    <location>
        <begin position="519"/>
        <end position="534"/>
    </location>
</feature>
<feature type="compositionally biased region" description="Polar residues" evidence="4">
    <location>
        <begin position="681"/>
        <end position="695"/>
    </location>
</feature>
<dbReference type="GO" id="GO:0005730">
    <property type="term" value="C:nucleolus"/>
    <property type="evidence" value="ECO:0007669"/>
    <property type="project" value="UniProtKB-SubCell"/>
</dbReference>
<name>A0A7R8W9Z0_9CRUS</name>
<feature type="region of interest" description="Disordered" evidence="4">
    <location>
        <begin position="681"/>
        <end position="756"/>
    </location>
</feature>